<accession>A0A9Y1BJ23</accession>
<dbReference type="InterPro" id="IPR011604">
    <property type="entry name" value="PDDEXK-like_dom_sf"/>
</dbReference>
<reference evidence="2" key="1">
    <citation type="journal article" date="2022" name="Nat. Microbiol.">
        <title>Unique mobile elements and scalable gene flow at the prokaryote-eukaryote boundary revealed by circularized Asgard archaea genomes.</title>
        <authorList>
            <person name="Wu F."/>
            <person name="Speth D.R."/>
            <person name="Philosof A."/>
            <person name="Cremiere A."/>
            <person name="Narayanan A."/>
            <person name="Barco R.A."/>
            <person name="Connon S.A."/>
            <person name="Amend J.P."/>
            <person name="Antoshechkin I.A."/>
            <person name="Orphan V.J."/>
        </authorList>
    </citation>
    <scope>NUCLEOTIDE SEQUENCE</scope>
    <source>
        <strain evidence="2">PM71</strain>
    </source>
</reference>
<dbReference type="Proteomes" id="UP001201020">
    <property type="component" value="Chromosome"/>
</dbReference>
<dbReference type="EMBL" id="CP084166">
    <property type="protein sequence ID" value="UJG39991.1"/>
    <property type="molecule type" value="Genomic_DNA"/>
</dbReference>
<proteinExistence type="predicted"/>
<protein>
    <submittedName>
        <fullName evidence="2">PD-(D/E)XK nuclease family protein</fullName>
    </submittedName>
</protein>
<dbReference type="Gene3D" id="3.90.320.10">
    <property type="match status" value="1"/>
</dbReference>
<evidence type="ECO:0000313" key="2">
    <source>
        <dbReference type="EMBL" id="UJG39991.1"/>
    </source>
</evidence>
<dbReference type="Pfam" id="PF12705">
    <property type="entry name" value="PDDEXK_1"/>
    <property type="match status" value="1"/>
</dbReference>
<evidence type="ECO:0000259" key="1">
    <source>
        <dbReference type="Pfam" id="PF12705"/>
    </source>
</evidence>
<name>A0A9Y1BJ23_9ARCH</name>
<dbReference type="AlphaFoldDB" id="A0A9Y1BJ23"/>
<sequence>MFQKHVSISVTDVLEDDFCTIRPYIEVLLKMNKLREYASSSRSMELGTFYHLLLQSVLSNNFDLVQHFYIHEKLSVKESFFTALYELTERFFFPDGEKDFDCIIEREKEVKFDDELYFNLRSLAMLCSTLVEENNKGRLISLVIGTEYKIEYELSEKFLLTGRIDILAWTVDRTAIRVIELKTGKKSPRDKRQVLTYSEIIRKKKPNIEITPELWYLNNNDEKKRIILDIPKEDIELKRISSIISFVEKLKSEEQLSPRIKDKNYCNKTCRMCEYIDEFFVQNKTMPKNEEIVWKKIRVKQEQ</sequence>
<gene>
    <name evidence="2" type="ORF">K9W45_09060</name>
</gene>
<feature type="domain" description="PD-(D/E)XK endonuclease-like" evidence="1">
    <location>
        <begin position="17"/>
        <end position="276"/>
    </location>
</feature>
<organism evidence="2">
    <name type="scientific">Candidatus Heimdallarchaeum aukensis</name>
    <dbReference type="NCBI Taxonomy" id="2876573"/>
    <lineage>
        <taxon>Archaea</taxon>
        <taxon>Promethearchaeati</taxon>
        <taxon>Candidatus Heimdallarchaeota</taxon>
        <taxon>Candidatus Heimdallarchaeia (ex Rinke et al. 2021) (nom. nud.)</taxon>
        <taxon>Candidatus Heimdallarchaeales</taxon>
        <taxon>Candidatus Heimdallarchaeaceae</taxon>
        <taxon>Candidatus Heimdallarchaeum</taxon>
    </lineage>
</organism>
<dbReference type="InterPro" id="IPR038726">
    <property type="entry name" value="PDDEXK_AddAB-type"/>
</dbReference>